<evidence type="ECO:0000313" key="3">
    <source>
        <dbReference type="EMBL" id="PWR14382.1"/>
    </source>
</evidence>
<dbReference type="InterPro" id="IPR007111">
    <property type="entry name" value="NACHT_NTPase"/>
</dbReference>
<dbReference type="RefSeq" id="WP_109802425.1">
    <property type="nucleotide sequence ID" value="NZ_QGKS01000235.1"/>
</dbReference>
<feature type="transmembrane region" description="Helical" evidence="1">
    <location>
        <begin position="458"/>
        <end position="477"/>
    </location>
</feature>
<evidence type="ECO:0000313" key="4">
    <source>
        <dbReference type="Proteomes" id="UP000246050"/>
    </source>
</evidence>
<dbReference type="OrthoDB" id="419058at2"/>
<dbReference type="Proteomes" id="UP000246050">
    <property type="component" value="Unassembled WGS sequence"/>
</dbReference>
<dbReference type="AlphaFoldDB" id="A0A317DJ37"/>
<feature type="transmembrane region" description="Helical" evidence="1">
    <location>
        <begin position="549"/>
        <end position="571"/>
    </location>
</feature>
<feature type="transmembrane region" description="Helical" evidence="1">
    <location>
        <begin position="524"/>
        <end position="543"/>
    </location>
</feature>
<dbReference type="InterPro" id="IPR027417">
    <property type="entry name" value="P-loop_NTPase"/>
</dbReference>
<reference evidence="3 4" key="1">
    <citation type="submission" date="2018-05" db="EMBL/GenBank/DDBJ databases">
        <title>Micromonosporas from Atacama Desert.</title>
        <authorList>
            <person name="Carro L."/>
            <person name="Golinska P."/>
            <person name="Klenk H.-P."/>
            <person name="Goodfellow M."/>
        </authorList>
    </citation>
    <scope>NUCLEOTIDE SEQUENCE [LARGE SCALE GENOMIC DNA]</scope>
    <source>
        <strain evidence="3 4">4G51</strain>
    </source>
</reference>
<accession>A0A317DJ37</accession>
<feature type="transmembrane region" description="Helical" evidence="1">
    <location>
        <begin position="12"/>
        <end position="32"/>
    </location>
</feature>
<proteinExistence type="predicted"/>
<feature type="domain" description="NACHT" evidence="2">
    <location>
        <begin position="165"/>
        <end position="295"/>
    </location>
</feature>
<evidence type="ECO:0000259" key="2">
    <source>
        <dbReference type="Pfam" id="PF05729"/>
    </source>
</evidence>
<dbReference type="EMBL" id="QGKS01000235">
    <property type="protein sequence ID" value="PWR14382.1"/>
    <property type="molecule type" value="Genomic_DNA"/>
</dbReference>
<dbReference type="Pfam" id="PF05729">
    <property type="entry name" value="NACHT"/>
    <property type="match status" value="1"/>
</dbReference>
<feature type="transmembrane region" description="Helical" evidence="1">
    <location>
        <begin position="38"/>
        <end position="60"/>
    </location>
</feature>
<keyword evidence="1" id="KW-1133">Transmembrane helix</keyword>
<feature type="transmembrane region" description="Helical" evidence="1">
    <location>
        <begin position="598"/>
        <end position="616"/>
    </location>
</feature>
<protein>
    <submittedName>
        <fullName evidence="3">NACHT domain-containing protein</fullName>
    </submittedName>
</protein>
<organism evidence="3 4">
    <name type="scientific">Micromonospora sicca</name>
    <dbReference type="NCBI Taxonomy" id="2202420"/>
    <lineage>
        <taxon>Bacteria</taxon>
        <taxon>Bacillati</taxon>
        <taxon>Actinomycetota</taxon>
        <taxon>Actinomycetes</taxon>
        <taxon>Micromonosporales</taxon>
        <taxon>Micromonosporaceae</taxon>
        <taxon>Micromonospora</taxon>
    </lineage>
</organism>
<sequence length="701" mass="74599">MEDNVRWRPSPVTSVTVAAAFALVANLATGTVRVEAVWWPPVLWTLAGLLLVASVVTEVFGRRSEAGRQAFSSAADPLAAAADQLATAVERQWQDEAERRRINDQNVFPVPWQPATASLVEQWSDVVDAAVDWSNRDGWAAAPADLAASGGHLGATLRRVPSGRLIVLGGPGSGKTALLIRLVLDLLVHRRAAAREPVPVLVPLASWHPAEQDLRTWLLRRLAIDHPALAAPAPFALGGLGLGEALLTQRLLLPILDGLDEMPTEQRRHALVGINDALCAGDQLVVACRTDDYREVVDPPAGMPVKLRGAAGIVLSAPGAEAVRSYLRREAGGSPAAAERWAPVLAVLDGGSTVGVALLSPLLVSMASTIYNPRPGEDAGSLPDPAQLCDAGRFRTIEQIEDHLFGAFIPAAYRRSRRWAAGPAERYLAFLARHLRDDCGGTTELAWWQLRRSAPRRLFLFLATGLWIVVVGVAALIAGLHGVALATALALALGIGLMFGDAIERQARSGLGSYSPRHGLRWSLGRLRLGLIAGILAAFGWGLPIGHVAGAYPGLGVGLLFGSIALLYFGVEAVEGAPANLARTADPDAVLAADRRTGLLLAGGWWLLILVLSILTSLPAGAMRGGLGFGLAMGFVAAHFDVSDSAWPVYAVTRCWLALRHHAPWRFAGFLADAHHRGVLRQSGAVYEFSHAQLQQRLAAR</sequence>
<name>A0A317DJ37_9ACTN</name>
<feature type="transmembrane region" description="Helical" evidence="1">
    <location>
        <begin position="483"/>
        <end position="503"/>
    </location>
</feature>
<comment type="caution">
    <text evidence="3">The sequence shown here is derived from an EMBL/GenBank/DDBJ whole genome shotgun (WGS) entry which is preliminary data.</text>
</comment>
<keyword evidence="1" id="KW-0812">Transmembrane</keyword>
<dbReference type="SUPFAM" id="SSF52540">
    <property type="entry name" value="P-loop containing nucleoside triphosphate hydrolases"/>
    <property type="match status" value="1"/>
</dbReference>
<evidence type="ECO:0000256" key="1">
    <source>
        <dbReference type="SAM" id="Phobius"/>
    </source>
</evidence>
<dbReference type="Gene3D" id="3.40.50.300">
    <property type="entry name" value="P-loop containing nucleotide triphosphate hydrolases"/>
    <property type="match status" value="1"/>
</dbReference>
<keyword evidence="1" id="KW-0472">Membrane</keyword>
<gene>
    <name evidence="3" type="ORF">DKT69_16460</name>
</gene>